<name>C1DZM2_MICCC</name>
<keyword evidence="2" id="KW-0805">Transcription regulation</keyword>
<gene>
    <name evidence="5" type="ORF">MICPUN_105210</name>
</gene>
<dbReference type="GO" id="GO:0005634">
    <property type="term" value="C:nucleus"/>
    <property type="evidence" value="ECO:0007669"/>
    <property type="project" value="UniProtKB-SubCell"/>
</dbReference>
<dbReference type="SUPFAM" id="SSF54171">
    <property type="entry name" value="DNA-binding domain"/>
    <property type="match status" value="1"/>
</dbReference>
<dbReference type="KEGG" id="mis:MICPUN_105210"/>
<protein>
    <recommendedName>
        <fullName evidence="7">AP2/ERF domain-containing protein</fullName>
    </recommendedName>
</protein>
<dbReference type="OMA" id="WRAIVYV"/>
<sequence length="275" mass="30377">MTRMVGLPARDEEIGQATTPPQAKSRPHGAGGRKRAAPTHDPLDETHADPHAVDAAVAPTPTPITPTPTKKRRNTKPFRIEIGPPKEGEERDEVNKPNGRYNKNGVCFHKASGKWRAIVYVGKRQVSLGYFTTQDDAERTIDNARTHGLPKGFTGLRAMQQPKQSEHAGVNWDKHTKKWLARVYEPSRNGAKGKEHKVGYFREELQAVRAIEEKRRELGLPPPRAKKKEREGFVARGPGMIHGDISDMVDMGSPPGPAASVASSAPRRLNDPLPR</sequence>
<evidence type="ECO:0000256" key="4">
    <source>
        <dbReference type="SAM" id="MobiDB-lite"/>
    </source>
</evidence>
<evidence type="ECO:0000256" key="3">
    <source>
        <dbReference type="ARBA" id="ARBA00023163"/>
    </source>
</evidence>
<proteinExistence type="predicted"/>
<organism evidence="5 6">
    <name type="scientific">Micromonas commoda (strain RCC299 / NOUM17 / CCMP2709)</name>
    <name type="common">Picoplanktonic green alga</name>
    <dbReference type="NCBI Taxonomy" id="296587"/>
    <lineage>
        <taxon>Eukaryota</taxon>
        <taxon>Viridiplantae</taxon>
        <taxon>Chlorophyta</taxon>
        <taxon>Mamiellophyceae</taxon>
        <taxon>Mamiellales</taxon>
        <taxon>Mamiellaceae</taxon>
        <taxon>Micromonas</taxon>
    </lineage>
</organism>
<dbReference type="AlphaFoldDB" id="C1DZM2"/>
<feature type="region of interest" description="Disordered" evidence="4">
    <location>
        <begin position="221"/>
        <end position="275"/>
    </location>
</feature>
<comment type="subcellular location">
    <subcellularLocation>
        <location evidence="1">Nucleus</location>
    </subcellularLocation>
</comment>
<dbReference type="InParanoid" id="C1DZM2"/>
<evidence type="ECO:0000256" key="1">
    <source>
        <dbReference type="ARBA" id="ARBA00004123"/>
    </source>
</evidence>
<dbReference type="GO" id="GO:0003677">
    <property type="term" value="F:DNA binding"/>
    <property type="evidence" value="ECO:0007669"/>
    <property type="project" value="InterPro"/>
</dbReference>
<dbReference type="Gene3D" id="1.20.5.2050">
    <property type="match status" value="1"/>
</dbReference>
<keyword evidence="3" id="KW-0804">Transcription</keyword>
<dbReference type="Proteomes" id="UP000002009">
    <property type="component" value="Chromosome 2"/>
</dbReference>
<dbReference type="OrthoDB" id="10494877at2759"/>
<reference evidence="5 6" key="1">
    <citation type="journal article" date="2009" name="Science">
        <title>Green evolution and dynamic adaptations revealed by genomes of the marine picoeukaryotes Micromonas.</title>
        <authorList>
            <person name="Worden A.Z."/>
            <person name="Lee J.H."/>
            <person name="Mock T."/>
            <person name="Rouze P."/>
            <person name="Simmons M.P."/>
            <person name="Aerts A.L."/>
            <person name="Allen A.E."/>
            <person name="Cuvelier M.L."/>
            <person name="Derelle E."/>
            <person name="Everett M.V."/>
            <person name="Foulon E."/>
            <person name="Grimwood J."/>
            <person name="Gundlach H."/>
            <person name="Henrissat B."/>
            <person name="Napoli C."/>
            <person name="McDonald S.M."/>
            <person name="Parker M.S."/>
            <person name="Rombauts S."/>
            <person name="Salamov A."/>
            <person name="Von Dassow P."/>
            <person name="Badger J.H."/>
            <person name="Coutinho P.M."/>
            <person name="Demir E."/>
            <person name="Dubchak I."/>
            <person name="Gentemann C."/>
            <person name="Eikrem W."/>
            <person name="Gready J.E."/>
            <person name="John U."/>
            <person name="Lanier W."/>
            <person name="Lindquist E.A."/>
            <person name="Lucas S."/>
            <person name="Mayer K.F."/>
            <person name="Moreau H."/>
            <person name="Not F."/>
            <person name="Otillar R."/>
            <person name="Panaud O."/>
            <person name="Pangilinan J."/>
            <person name="Paulsen I."/>
            <person name="Piegu B."/>
            <person name="Poliakov A."/>
            <person name="Robbens S."/>
            <person name="Schmutz J."/>
            <person name="Toulza E."/>
            <person name="Wyss T."/>
            <person name="Zelensky A."/>
            <person name="Zhou K."/>
            <person name="Armbrust E.V."/>
            <person name="Bhattacharya D."/>
            <person name="Goodenough U.W."/>
            <person name="Van de Peer Y."/>
            <person name="Grigoriev I.V."/>
        </authorList>
    </citation>
    <scope>NUCLEOTIDE SEQUENCE [LARGE SCALE GENOMIC DNA]</scope>
    <source>
        <strain evidence="6">RCC299 / NOUM17</strain>
    </source>
</reference>
<feature type="compositionally biased region" description="Basic residues" evidence="4">
    <location>
        <begin position="25"/>
        <end position="37"/>
    </location>
</feature>
<feature type="region of interest" description="Disordered" evidence="4">
    <location>
        <begin position="1"/>
        <end position="102"/>
    </location>
</feature>
<dbReference type="RefSeq" id="XP_002499416.1">
    <property type="nucleotide sequence ID" value="XM_002499371.1"/>
</dbReference>
<dbReference type="InterPro" id="IPR016177">
    <property type="entry name" value="DNA-bd_dom_sf"/>
</dbReference>
<feature type="compositionally biased region" description="Basic and acidic residues" evidence="4">
    <location>
        <begin position="84"/>
        <end position="95"/>
    </location>
</feature>
<dbReference type="EMBL" id="CP001323">
    <property type="protein sequence ID" value="ACO60675.1"/>
    <property type="molecule type" value="Genomic_DNA"/>
</dbReference>
<dbReference type="GeneID" id="8241079"/>
<feature type="compositionally biased region" description="Basic and acidic residues" evidence="4">
    <location>
        <begin position="41"/>
        <end position="52"/>
    </location>
</feature>
<evidence type="ECO:0008006" key="7">
    <source>
        <dbReference type="Google" id="ProtNLM"/>
    </source>
</evidence>
<keyword evidence="6" id="KW-1185">Reference proteome</keyword>
<evidence type="ECO:0000256" key="2">
    <source>
        <dbReference type="ARBA" id="ARBA00023015"/>
    </source>
</evidence>
<evidence type="ECO:0000313" key="5">
    <source>
        <dbReference type="EMBL" id="ACO60675.1"/>
    </source>
</evidence>
<evidence type="ECO:0000313" key="6">
    <source>
        <dbReference type="Proteomes" id="UP000002009"/>
    </source>
</evidence>
<accession>C1DZM2</accession>